<proteinExistence type="predicted"/>
<keyword evidence="3" id="KW-1185">Reference proteome</keyword>
<comment type="caution">
    <text evidence="2">The sequence shown here is derived from an EMBL/GenBank/DDBJ whole genome shotgun (WGS) entry which is preliminary data.</text>
</comment>
<evidence type="ECO:0000256" key="1">
    <source>
        <dbReference type="SAM" id="MobiDB-lite"/>
    </source>
</evidence>
<protein>
    <submittedName>
        <fullName evidence="2">Uncharacterized protein</fullName>
    </submittedName>
</protein>
<feature type="region of interest" description="Disordered" evidence="1">
    <location>
        <begin position="145"/>
        <end position="205"/>
    </location>
</feature>
<feature type="region of interest" description="Disordered" evidence="1">
    <location>
        <begin position="1"/>
        <end position="97"/>
    </location>
</feature>
<gene>
    <name evidence="2" type="ORF">PDIGIT_LOCUS2114</name>
</gene>
<name>A0A9W4U4G5_9PLEO</name>
<feature type="compositionally biased region" description="Low complexity" evidence="1">
    <location>
        <begin position="9"/>
        <end position="25"/>
    </location>
</feature>
<dbReference type="Proteomes" id="UP001152607">
    <property type="component" value="Unassembled WGS sequence"/>
</dbReference>
<feature type="compositionally biased region" description="Basic and acidic residues" evidence="1">
    <location>
        <begin position="145"/>
        <end position="183"/>
    </location>
</feature>
<dbReference type="AlphaFoldDB" id="A0A9W4U4G5"/>
<accession>A0A9W4U4G5</accession>
<evidence type="ECO:0000313" key="3">
    <source>
        <dbReference type="Proteomes" id="UP001152607"/>
    </source>
</evidence>
<dbReference type="OrthoDB" id="10543115at2759"/>
<sequence length="205" mass="23357">MSSQDRSRSGSTSSRRSSSLQSLLTKIAPRPRSSVTSASSTNVSGASTSSLHLPRRPSVSSTRNAPEETTFAPMRDVSPKEQHEAPNLGDNGWGQRDWSKIKAEQDWIDEQKAEYAKQKVAYTKVHEEKIKRGDGGIVRWDVKWDEQLNKTKAAEEKKRKEEEEKARLVEEERRKKEEQELQWKLHPPTPMPWPGQDESDSDCDV</sequence>
<organism evidence="2 3">
    <name type="scientific">Periconia digitata</name>
    <dbReference type="NCBI Taxonomy" id="1303443"/>
    <lineage>
        <taxon>Eukaryota</taxon>
        <taxon>Fungi</taxon>
        <taxon>Dikarya</taxon>
        <taxon>Ascomycota</taxon>
        <taxon>Pezizomycotina</taxon>
        <taxon>Dothideomycetes</taxon>
        <taxon>Pleosporomycetidae</taxon>
        <taxon>Pleosporales</taxon>
        <taxon>Massarineae</taxon>
        <taxon>Periconiaceae</taxon>
        <taxon>Periconia</taxon>
    </lineage>
</organism>
<evidence type="ECO:0000313" key="2">
    <source>
        <dbReference type="EMBL" id="CAI6281130.1"/>
    </source>
</evidence>
<dbReference type="EMBL" id="CAOQHR010000001">
    <property type="protein sequence ID" value="CAI6281130.1"/>
    <property type="molecule type" value="Genomic_DNA"/>
</dbReference>
<feature type="compositionally biased region" description="Low complexity" evidence="1">
    <location>
        <begin position="33"/>
        <end position="50"/>
    </location>
</feature>
<reference evidence="2" key="1">
    <citation type="submission" date="2023-01" db="EMBL/GenBank/DDBJ databases">
        <authorList>
            <person name="Van Ghelder C."/>
            <person name="Rancurel C."/>
        </authorList>
    </citation>
    <scope>NUCLEOTIDE SEQUENCE</scope>
    <source>
        <strain evidence="2">CNCM I-4278</strain>
    </source>
</reference>